<dbReference type="OrthoDB" id="5412674at2"/>
<feature type="domain" description="VWFA" evidence="2">
    <location>
        <begin position="392"/>
        <end position="555"/>
    </location>
</feature>
<dbReference type="Proteomes" id="UP000183994">
    <property type="component" value="Unassembled WGS sequence"/>
</dbReference>
<dbReference type="STRING" id="1121393.SAMN02745216_02294"/>
<dbReference type="EMBL" id="FQZU01000012">
    <property type="protein sequence ID" value="SHJ80370.1"/>
    <property type="molecule type" value="Genomic_DNA"/>
</dbReference>
<evidence type="ECO:0000256" key="1">
    <source>
        <dbReference type="SAM" id="MobiDB-lite"/>
    </source>
</evidence>
<evidence type="ECO:0000313" key="3">
    <source>
        <dbReference type="EMBL" id="SHJ80370.1"/>
    </source>
</evidence>
<dbReference type="SUPFAM" id="SSF53300">
    <property type="entry name" value="vWA-like"/>
    <property type="match status" value="1"/>
</dbReference>
<gene>
    <name evidence="3" type="ORF">SAMN02745216_02294</name>
</gene>
<dbReference type="RefSeq" id="WP_073475860.1">
    <property type="nucleotide sequence ID" value="NZ_FQZU01000012.1"/>
</dbReference>
<feature type="region of interest" description="Disordered" evidence="1">
    <location>
        <begin position="1"/>
        <end position="25"/>
    </location>
</feature>
<dbReference type="AlphaFoldDB" id="A0A1M6MAH2"/>
<proteinExistence type="predicted"/>
<dbReference type="CDD" id="cd00198">
    <property type="entry name" value="vWFA"/>
    <property type="match status" value="1"/>
</dbReference>
<dbReference type="InterPro" id="IPR002035">
    <property type="entry name" value="VWF_A"/>
</dbReference>
<dbReference type="InterPro" id="IPR036465">
    <property type="entry name" value="vWFA_dom_sf"/>
</dbReference>
<reference evidence="4" key="1">
    <citation type="submission" date="2016-11" db="EMBL/GenBank/DDBJ databases">
        <authorList>
            <person name="Varghese N."/>
            <person name="Submissions S."/>
        </authorList>
    </citation>
    <scope>NUCLEOTIDE SEQUENCE [LARGE SCALE GENOMIC DNA]</scope>
    <source>
        <strain evidence="4">DSM 16219</strain>
    </source>
</reference>
<sequence length="576" mass="64025">MEADTKNIDFTPASASDPEEEDGLSSFWRKNVSGLESVELANILRALRKVAGHMGPNVGRIEYTGMAHGSAASIIIDPEVVMGEYPAPPHKVDYLTGLVVHEALHKIEWSEKVWKTLAPDFSAMPGFSRIAFQKIIHTGEDVYVDRLADRSILGRYAARTRSRAMDEAQARLSAEKPTLEHLIHLWWASSWSPQIFERAADSYLPALKILQNLTASLESLPDRTASIIKRCQGRADLYKAAWKNLEPEVKGLSIQDKRLIWLPDSAVSVHQDEDSGAPAPSPRKGLNNALMRDIETNLAQSSADITPIIRSIVGPDNPDVAPISRWDFNMAAHPVIDRKTVGRLKAVFANYADRKKIMSRGLTGGRVDGRKLYRAPINGRCFRQTDSIPSMDWNVTLLLDATGSMRGGKWRMVENTVGAMHKALAGFQNRLGAWAYFEMDGICMMSRLLSGRNLLSVPPSGQTASGQAIIAAAYFMPKDKRRKLLIHVTDGQSNFGVDVSCGIDYCRQQNINLVTIGCGVKDRAKMEEQYGRTIQFVSHFGQLPMAMEKLLKWSFLYGDGKKLTAEARLRRLFATD</sequence>
<dbReference type="Gene3D" id="3.40.50.410">
    <property type="entry name" value="von Willebrand factor, type A domain"/>
    <property type="match status" value="1"/>
</dbReference>
<evidence type="ECO:0000259" key="2">
    <source>
        <dbReference type="SMART" id="SM00327"/>
    </source>
</evidence>
<keyword evidence="4" id="KW-1185">Reference proteome</keyword>
<dbReference type="SMART" id="SM00327">
    <property type="entry name" value="VWA"/>
    <property type="match status" value="1"/>
</dbReference>
<protein>
    <recommendedName>
        <fullName evidence="2">VWFA domain-containing protein</fullName>
    </recommendedName>
</protein>
<organism evidence="3 4">
    <name type="scientific">Desulfatibacillum alkenivorans DSM 16219</name>
    <dbReference type="NCBI Taxonomy" id="1121393"/>
    <lineage>
        <taxon>Bacteria</taxon>
        <taxon>Pseudomonadati</taxon>
        <taxon>Thermodesulfobacteriota</taxon>
        <taxon>Desulfobacteria</taxon>
        <taxon>Desulfobacterales</taxon>
        <taxon>Desulfatibacillaceae</taxon>
        <taxon>Desulfatibacillum</taxon>
    </lineage>
</organism>
<accession>A0A1M6MAH2</accession>
<evidence type="ECO:0000313" key="4">
    <source>
        <dbReference type="Proteomes" id="UP000183994"/>
    </source>
</evidence>
<name>A0A1M6MAH2_9BACT</name>